<sequence length="77" mass="8850">MNELYIVCYVHLFILYYHQVQVSTTKLLEIAKAVDCVPTETGTKRTIMSYSTLILLCVRVSMLLKCVLLSLMMRTCV</sequence>
<feature type="transmembrane region" description="Helical" evidence="1">
    <location>
        <begin position="47"/>
        <end position="71"/>
    </location>
</feature>
<protein>
    <submittedName>
        <fullName evidence="2">Uncharacterized protein</fullName>
    </submittedName>
</protein>
<accession>A0AAD8KMK8</accession>
<name>A0AAD8KMK8_TARER</name>
<organism evidence="2 3">
    <name type="scientific">Tagetes erecta</name>
    <name type="common">African marigold</name>
    <dbReference type="NCBI Taxonomy" id="13708"/>
    <lineage>
        <taxon>Eukaryota</taxon>
        <taxon>Viridiplantae</taxon>
        <taxon>Streptophyta</taxon>
        <taxon>Embryophyta</taxon>
        <taxon>Tracheophyta</taxon>
        <taxon>Spermatophyta</taxon>
        <taxon>Magnoliopsida</taxon>
        <taxon>eudicotyledons</taxon>
        <taxon>Gunneridae</taxon>
        <taxon>Pentapetalae</taxon>
        <taxon>asterids</taxon>
        <taxon>campanulids</taxon>
        <taxon>Asterales</taxon>
        <taxon>Asteraceae</taxon>
        <taxon>Asteroideae</taxon>
        <taxon>Heliantheae alliance</taxon>
        <taxon>Tageteae</taxon>
        <taxon>Tagetes</taxon>
    </lineage>
</organism>
<evidence type="ECO:0000313" key="3">
    <source>
        <dbReference type="Proteomes" id="UP001229421"/>
    </source>
</evidence>
<dbReference type="Proteomes" id="UP001229421">
    <property type="component" value="Unassembled WGS sequence"/>
</dbReference>
<reference evidence="2" key="1">
    <citation type="journal article" date="2023" name="bioRxiv">
        <title>Improved chromosome-level genome assembly for marigold (Tagetes erecta).</title>
        <authorList>
            <person name="Jiang F."/>
            <person name="Yuan L."/>
            <person name="Wang S."/>
            <person name="Wang H."/>
            <person name="Xu D."/>
            <person name="Wang A."/>
            <person name="Fan W."/>
        </authorList>
    </citation>
    <scope>NUCLEOTIDE SEQUENCE</scope>
    <source>
        <strain evidence="2">WSJ</strain>
        <tissue evidence="2">Leaf</tissue>
    </source>
</reference>
<evidence type="ECO:0000256" key="1">
    <source>
        <dbReference type="SAM" id="Phobius"/>
    </source>
</evidence>
<keyword evidence="3" id="KW-1185">Reference proteome</keyword>
<keyword evidence="1" id="KW-0812">Transmembrane</keyword>
<keyword evidence="1" id="KW-0472">Membrane</keyword>
<proteinExistence type="predicted"/>
<keyword evidence="1" id="KW-1133">Transmembrane helix</keyword>
<gene>
    <name evidence="2" type="ORF">QVD17_25376</name>
</gene>
<dbReference type="EMBL" id="JAUHHV010000006">
    <property type="protein sequence ID" value="KAK1422335.1"/>
    <property type="molecule type" value="Genomic_DNA"/>
</dbReference>
<comment type="caution">
    <text evidence="2">The sequence shown here is derived from an EMBL/GenBank/DDBJ whole genome shotgun (WGS) entry which is preliminary data.</text>
</comment>
<evidence type="ECO:0000313" key="2">
    <source>
        <dbReference type="EMBL" id="KAK1422335.1"/>
    </source>
</evidence>
<dbReference type="AlphaFoldDB" id="A0AAD8KMK8"/>